<feature type="compositionally biased region" description="Polar residues" evidence="4">
    <location>
        <begin position="496"/>
        <end position="513"/>
    </location>
</feature>
<proteinExistence type="predicted"/>
<dbReference type="InterPro" id="IPR036028">
    <property type="entry name" value="SH3-like_dom_sf"/>
</dbReference>
<feature type="compositionally biased region" description="Basic and acidic residues" evidence="4">
    <location>
        <begin position="995"/>
        <end position="1007"/>
    </location>
</feature>
<reference evidence="8" key="3">
    <citation type="submission" date="2022-06" db="UniProtKB">
        <authorList>
            <consortium name="EnsemblMetazoa"/>
        </authorList>
    </citation>
    <scope>IDENTIFICATION</scope>
</reference>
<feature type="compositionally biased region" description="Pro residues" evidence="4">
    <location>
        <begin position="761"/>
        <end position="772"/>
    </location>
</feature>
<dbReference type="InterPro" id="IPR001060">
    <property type="entry name" value="FCH_dom"/>
</dbReference>
<keyword evidence="1 2" id="KW-0728">SH3 domain</keyword>
<dbReference type="SUPFAM" id="SSF103657">
    <property type="entry name" value="BAR/IMD domain-like"/>
    <property type="match status" value="1"/>
</dbReference>
<reference evidence="9" key="1">
    <citation type="journal article" date="2020" name="PLoS Negl. Trop. Dis.">
        <title>High-quality nuclear genome for Sarcoptes scabiei-A critical resource for a neglected parasite.</title>
        <authorList>
            <person name="Korhonen P.K."/>
            <person name="Gasser R.B."/>
            <person name="Ma G."/>
            <person name="Wang T."/>
            <person name="Stroehlein A.J."/>
            <person name="Young N.D."/>
            <person name="Ang C.S."/>
            <person name="Fernando D.D."/>
            <person name="Lu H.C."/>
            <person name="Taylor S."/>
            <person name="Reynolds S.L."/>
            <person name="Mofiz E."/>
            <person name="Najaraj S.H."/>
            <person name="Gowda H."/>
            <person name="Madugundu A."/>
            <person name="Renuse S."/>
            <person name="Holt D."/>
            <person name="Pandey A."/>
            <person name="Papenfuss A.T."/>
            <person name="Fischer K."/>
        </authorList>
    </citation>
    <scope>NUCLEOTIDE SEQUENCE [LARGE SCALE GENOMIC DNA]</scope>
</reference>
<keyword evidence="9" id="KW-1185">Reference proteome</keyword>
<feature type="region of interest" description="Disordered" evidence="4">
    <location>
        <begin position="1"/>
        <end position="37"/>
    </location>
</feature>
<evidence type="ECO:0000313" key="8">
    <source>
        <dbReference type="EnsemblMetazoa" id="KAF7495250.1"/>
    </source>
</evidence>
<protein>
    <submittedName>
        <fullName evidence="7">F-BAR and double SH3 domains protein 2</fullName>
    </submittedName>
</protein>
<dbReference type="SUPFAM" id="SSF50044">
    <property type="entry name" value="SH3-domain"/>
    <property type="match status" value="2"/>
</dbReference>
<evidence type="ECO:0000259" key="6">
    <source>
        <dbReference type="PROSITE" id="PS51741"/>
    </source>
</evidence>
<reference evidence="7" key="2">
    <citation type="submission" date="2020-01" db="EMBL/GenBank/DDBJ databases">
        <authorList>
            <person name="Korhonen P.K.K."/>
            <person name="Guangxu M.G."/>
            <person name="Wang T.W."/>
            <person name="Stroehlein A.J.S."/>
            <person name="Young N.D."/>
            <person name="Ang C.-S.A."/>
            <person name="Fernando D.W.F."/>
            <person name="Lu H.L."/>
            <person name="Taylor S.T."/>
            <person name="Ehtesham M.E.M."/>
            <person name="Najaraj S.H.N."/>
            <person name="Harsha G.H.G."/>
            <person name="Madugundu A.M."/>
            <person name="Renuse S.R."/>
            <person name="Holt D.H."/>
            <person name="Pandey A.P."/>
            <person name="Papenfuss A.P."/>
            <person name="Gasser R.B.G."/>
            <person name="Fischer K.F."/>
        </authorList>
    </citation>
    <scope>NUCLEOTIDE SEQUENCE</scope>
    <source>
        <strain evidence="7">SSS_KF_BRIS2020</strain>
    </source>
</reference>
<dbReference type="GO" id="GO:0030833">
    <property type="term" value="P:regulation of actin filament polymerization"/>
    <property type="evidence" value="ECO:0007669"/>
    <property type="project" value="TreeGrafter"/>
</dbReference>
<feature type="region of interest" description="Disordered" evidence="4">
    <location>
        <begin position="854"/>
        <end position="966"/>
    </location>
</feature>
<feature type="region of interest" description="Disordered" evidence="4">
    <location>
        <begin position="476"/>
        <end position="556"/>
    </location>
</feature>
<gene>
    <name evidence="7" type="primary">SSS_325g</name>
    <name evidence="7" type="ORF">SSS_325</name>
</gene>
<dbReference type="PROSITE" id="PS50002">
    <property type="entry name" value="SH3"/>
    <property type="match status" value="2"/>
</dbReference>
<evidence type="ECO:0000313" key="7">
    <source>
        <dbReference type="EMBL" id="KAF7495250.1"/>
    </source>
</evidence>
<dbReference type="CDD" id="cd00174">
    <property type="entry name" value="SH3"/>
    <property type="match status" value="1"/>
</dbReference>
<evidence type="ECO:0000256" key="4">
    <source>
        <dbReference type="SAM" id="MobiDB-lite"/>
    </source>
</evidence>
<evidence type="ECO:0000313" key="9">
    <source>
        <dbReference type="Proteomes" id="UP000070412"/>
    </source>
</evidence>
<feature type="domain" description="F-BAR" evidence="6">
    <location>
        <begin position="34"/>
        <end position="320"/>
    </location>
</feature>
<feature type="compositionally biased region" description="Low complexity" evidence="4">
    <location>
        <begin position="23"/>
        <end position="33"/>
    </location>
</feature>
<feature type="compositionally biased region" description="Basic and acidic residues" evidence="4">
    <location>
        <begin position="482"/>
        <end position="495"/>
    </location>
</feature>
<feature type="domain" description="SH3" evidence="5">
    <location>
        <begin position="627"/>
        <end position="687"/>
    </location>
</feature>
<feature type="compositionally biased region" description="Basic and acidic residues" evidence="4">
    <location>
        <begin position="1016"/>
        <end position="1028"/>
    </location>
</feature>
<accession>A0A834RDR2</accession>
<evidence type="ECO:0000256" key="1">
    <source>
        <dbReference type="ARBA" id="ARBA00022443"/>
    </source>
</evidence>
<feature type="compositionally biased region" description="Polar residues" evidence="4">
    <location>
        <begin position="524"/>
        <end position="556"/>
    </location>
</feature>
<dbReference type="Pfam" id="PF00018">
    <property type="entry name" value="SH3_1"/>
    <property type="match status" value="2"/>
</dbReference>
<dbReference type="SMART" id="SM00326">
    <property type="entry name" value="SH3"/>
    <property type="match status" value="2"/>
</dbReference>
<feature type="region of interest" description="Disordered" evidence="4">
    <location>
        <begin position="979"/>
        <end position="1063"/>
    </location>
</feature>
<feature type="region of interest" description="Disordered" evidence="4">
    <location>
        <begin position="755"/>
        <end position="791"/>
    </location>
</feature>
<feature type="compositionally biased region" description="Pro residues" evidence="4">
    <location>
        <begin position="954"/>
        <end position="965"/>
    </location>
</feature>
<organism evidence="7">
    <name type="scientific">Sarcoptes scabiei</name>
    <name type="common">Itch mite</name>
    <name type="synonym">Acarus scabiei</name>
    <dbReference type="NCBI Taxonomy" id="52283"/>
    <lineage>
        <taxon>Eukaryota</taxon>
        <taxon>Metazoa</taxon>
        <taxon>Ecdysozoa</taxon>
        <taxon>Arthropoda</taxon>
        <taxon>Chelicerata</taxon>
        <taxon>Arachnida</taxon>
        <taxon>Acari</taxon>
        <taxon>Acariformes</taxon>
        <taxon>Sarcoptiformes</taxon>
        <taxon>Astigmata</taxon>
        <taxon>Psoroptidia</taxon>
        <taxon>Sarcoptoidea</taxon>
        <taxon>Sarcoptidae</taxon>
        <taxon>Sarcoptinae</taxon>
        <taxon>Sarcoptes</taxon>
    </lineage>
</organism>
<dbReference type="InterPro" id="IPR027267">
    <property type="entry name" value="AH/BAR_dom_sf"/>
</dbReference>
<dbReference type="PANTHER" id="PTHR15735:SF21">
    <property type="entry name" value="PROTEIN NERVOUS WRECK"/>
    <property type="match status" value="1"/>
</dbReference>
<dbReference type="PRINTS" id="PR00452">
    <property type="entry name" value="SH3DOMAIN"/>
</dbReference>
<feature type="compositionally biased region" description="Low complexity" evidence="4">
    <location>
        <begin position="1099"/>
        <end position="1112"/>
    </location>
</feature>
<dbReference type="PANTHER" id="PTHR15735">
    <property type="entry name" value="FCH AND DOUBLE SH3 DOMAINS PROTEIN"/>
    <property type="match status" value="1"/>
</dbReference>
<dbReference type="GO" id="GO:0007274">
    <property type="term" value="P:neuromuscular synaptic transmission"/>
    <property type="evidence" value="ECO:0007669"/>
    <property type="project" value="TreeGrafter"/>
</dbReference>
<name>A0A834RDR2_SARSC</name>
<feature type="compositionally biased region" description="Pro residues" evidence="4">
    <location>
        <begin position="921"/>
        <end position="931"/>
    </location>
</feature>
<feature type="compositionally biased region" description="Acidic residues" evidence="4">
    <location>
        <begin position="854"/>
        <end position="875"/>
    </location>
</feature>
<dbReference type="Gene3D" id="1.20.1270.60">
    <property type="entry name" value="Arfaptin homology (AH) domain/BAR domain"/>
    <property type="match status" value="1"/>
</dbReference>
<dbReference type="GO" id="GO:0055037">
    <property type="term" value="C:recycling endosome"/>
    <property type="evidence" value="ECO:0007669"/>
    <property type="project" value="TreeGrafter"/>
</dbReference>
<dbReference type="AlphaFoldDB" id="A0A834RDR2"/>
<evidence type="ECO:0000256" key="3">
    <source>
        <dbReference type="PROSITE-ProRule" id="PRU01077"/>
    </source>
</evidence>
<evidence type="ECO:0000259" key="5">
    <source>
        <dbReference type="PROSITE" id="PS50002"/>
    </source>
</evidence>
<dbReference type="InterPro" id="IPR001452">
    <property type="entry name" value="SH3_domain"/>
</dbReference>
<feature type="compositionally biased region" description="Acidic residues" evidence="4">
    <location>
        <begin position="1029"/>
        <end position="1042"/>
    </location>
</feature>
<dbReference type="PROSITE" id="PS51741">
    <property type="entry name" value="F_BAR"/>
    <property type="match status" value="1"/>
</dbReference>
<feature type="compositionally biased region" description="Polar residues" evidence="4">
    <location>
        <begin position="777"/>
        <end position="789"/>
    </location>
</feature>
<feature type="compositionally biased region" description="Basic and acidic residues" evidence="4">
    <location>
        <begin position="1156"/>
        <end position="1167"/>
    </location>
</feature>
<dbReference type="Pfam" id="PF00611">
    <property type="entry name" value="FCH"/>
    <property type="match status" value="1"/>
</dbReference>
<feature type="region of interest" description="Disordered" evidence="4">
    <location>
        <begin position="1091"/>
        <end position="1167"/>
    </location>
</feature>
<dbReference type="Proteomes" id="UP000070412">
    <property type="component" value="Unassembled WGS sequence"/>
</dbReference>
<sequence>MSLSSTPSPSPTPPPSSAAGVMQQQPQQQQSQQLSTKPGALISVAKSILADQTNRITLKHNLDLDLIDDLRSYLKNRHNLEREYAQSLIKLNSTYAKRTQSSNFFAFLANEDERSDDLKTIYSVWRIYQDETEKNAKNRLQQFEQLSMAYETLKLIRSHKIQITKKCLDNYIKKMHEEIISSVNEIDKTRKLYFEEEHLAKQARDKEEKIKKRKTGIFASFTSLQNKKERTSAHREASDIQSTQARNDYLMALAAGNAHLEHYFNQDLVNLMLTIDDNVLDKCRSFMINLLHLEKDVANNWWTVIEKTIDLLDKTSTDHTNSIFLRDSNSSCLTDCLLYEFQPCDNDSIDHISLEHNADIALRNEGQKWFTWFSKECRNLNRLSAQLIRLQALSTQGQKTVDLPGVGQVDIENRIDEIRQQLRKCEISKTKAKARLQIIKESGAEIDDFIGFEAQVSQEIKQQSLDVDAMNLPLSRTSSMRSHAEVESRISKNETENSYQNEIRPESSSSIEQLDSPDREALQPNASGENTTPVPTSSSIGLFSHSGLQPQSWSYDPTQAWEDEPIATSTNTETGIDNAYQDQEMKAFSDDSYQQDTMQHQPQLSGHIDHSMEEMLPPMPTPDGFTLIGKQCMALYSYQAQNDDELSFQEQDILHVINADDRDWVQARNDRDQIGYVPASYLQEIDENYDDHNLQQSIEPQFTISVEEQFTQSSSSTAAIINQEINVDDQSWSINETVVSMNTTVIVDLPNQESLDHSSFPLPPPPLPPPPLSSSSQYPAETSSISSTGEEVDKAGINTFVRALYDYEATNSEEISFKSNELIRIIDQSSDDGWWTGCNEKGQIGHFPSMLVAEENESDEEEEEEDDDAEEDDDVALPNNLPQPPSINLPCIPTKHTFDANIQSENLGPKETPEQSILSSKPPPLPPPQKPPIDLEQNEEENLKTEQIKTSIMPQPPSFAPPPKPMQLMAPQAVVIIQPTPEIESRPSIGSGNDFEEKGNELAKNQHNECNSNSNDEDHNERDNHLDNDYEDDENEDDEGEDVSDKFYSNNGMFQGSKLAKQNEMMCSRMTTAANEISEMIARQAIDDSLKELERRRSSASVSSQSQDCSQSLVIGNEDGDSNVNDRNLSSSQAPMAQTSTLTHNGDLSLSSSSYNHDDENYDEDMK</sequence>
<feature type="compositionally biased region" description="Polar residues" evidence="4">
    <location>
        <begin position="1122"/>
        <end position="1155"/>
    </location>
</feature>
<dbReference type="GO" id="GO:0031594">
    <property type="term" value="C:neuromuscular junction"/>
    <property type="evidence" value="ECO:0007669"/>
    <property type="project" value="TreeGrafter"/>
</dbReference>
<dbReference type="EMBL" id="WVUK01000049">
    <property type="protein sequence ID" value="KAF7495250.1"/>
    <property type="molecule type" value="Genomic_DNA"/>
</dbReference>
<evidence type="ECO:0000256" key="2">
    <source>
        <dbReference type="PROSITE-ProRule" id="PRU00192"/>
    </source>
</evidence>
<dbReference type="Gene3D" id="2.30.30.40">
    <property type="entry name" value="SH3 Domains"/>
    <property type="match status" value="2"/>
</dbReference>
<dbReference type="OrthoDB" id="10065861at2759"/>
<dbReference type="EnsemblMetazoa" id="SSS_325s_mrna">
    <property type="protein sequence ID" value="KAF7495250.1"/>
    <property type="gene ID" value="SSS_325"/>
</dbReference>
<keyword evidence="3" id="KW-0175">Coiled coil</keyword>
<dbReference type="InterPro" id="IPR031160">
    <property type="entry name" value="F_BAR_dom"/>
</dbReference>
<feature type="domain" description="SH3" evidence="5">
    <location>
        <begin position="796"/>
        <end position="857"/>
    </location>
</feature>